<dbReference type="EMBL" id="MN577567">
    <property type="protein sequence ID" value="QGT50073.1"/>
    <property type="molecule type" value="Genomic_DNA"/>
</dbReference>
<sequence>MKKYLLMMLMSAVFGISSVNAMSVAGLEVSPEIGFAGGITKLKDTGDDATNYGGFARVWLGAFNVVVAPQVKYDYNKWNSSNYSNTQYGLSVGYNIGLFVARLTPYIGVNYSSFNKYFKDTMAYNVGLKLKINFIPVSLGVLYTYQAPDYDATSRSQTMHSIQGLVALHF</sequence>
<reference evidence="2" key="1">
    <citation type="journal article" date="2020" name="J. ISSAAS">
        <title>Lactobacilli and other gastrointestinal microbiota of Peromyscus leucopus, reservoir host for agents of Lyme disease and other zoonoses in North America.</title>
        <authorList>
            <person name="Milovic A."/>
            <person name="Bassam K."/>
            <person name="Shao H."/>
            <person name="Chatzistamou I."/>
            <person name="Tufts D.M."/>
            <person name="Diuk-Wasser M."/>
            <person name="Barbour A.G."/>
        </authorList>
    </citation>
    <scope>NUCLEOTIDE SEQUENCE</scope>
    <source>
        <strain evidence="2">LL4</strain>
    </source>
</reference>
<protein>
    <recommendedName>
        <fullName evidence="3">Outer membrane protein beta-barrel domain-containing protein</fullName>
    </recommendedName>
</protein>
<keyword evidence="1" id="KW-0732">Signal</keyword>
<evidence type="ECO:0000256" key="1">
    <source>
        <dbReference type="SAM" id="SignalP"/>
    </source>
</evidence>
<feature type="signal peptide" evidence="1">
    <location>
        <begin position="1"/>
        <end position="21"/>
    </location>
</feature>
<name>A0A650EKB5_9HELI</name>
<dbReference type="AlphaFoldDB" id="A0A650EKB5"/>
<gene>
    <name evidence="2" type="ORF">Helico4rc_1930</name>
</gene>
<proteinExistence type="predicted"/>
<evidence type="ECO:0000313" key="2">
    <source>
        <dbReference type="EMBL" id="QGT50073.1"/>
    </source>
</evidence>
<organism evidence="2">
    <name type="scientific">uncultured Helicobacter sp</name>
    <dbReference type="NCBI Taxonomy" id="175537"/>
    <lineage>
        <taxon>Bacteria</taxon>
        <taxon>Pseudomonadati</taxon>
        <taxon>Campylobacterota</taxon>
        <taxon>Epsilonproteobacteria</taxon>
        <taxon>Campylobacterales</taxon>
        <taxon>Helicobacteraceae</taxon>
        <taxon>Helicobacter</taxon>
        <taxon>environmental samples</taxon>
    </lineage>
</organism>
<feature type="chain" id="PRO_5024943296" description="Outer membrane protein beta-barrel domain-containing protein" evidence="1">
    <location>
        <begin position="22"/>
        <end position="170"/>
    </location>
</feature>
<accession>A0A650EKB5</accession>
<evidence type="ECO:0008006" key="3">
    <source>
        <dbReference type="Google" id="ProtNLM"/>
    </source>
</evidence>